<evidence type="ECO:0000313" key="2">
    <source>
        <dbReference type="EMBL" id="OWM86365.1"/>
    </source>
</evidence>
<accession>A0A218XM89</accession>
<protein>
    <submittedName>
        <fullName evidence="2">Uncharacterized protein</fullName>
    </submittedName>
</protein>
<evidence type="ECO:0000313" key="3">
    <source>
        <dbReference type="Proteomes" id="UP000197138"/>
    </source>
</evidence>
<reference evidence="3" key="1">
    <citation type="journal article" date="2017" name="Plant J.">
        <title>The pomegranate (Punica granatum L.) genome and the genomics of punicalagin biosynthesis.</title>
        <authorList>
            <person name="Qin G."/>
            <person name="Xu C."/>
            <person name="Ming R."/>
            <person name="Tang H."/>
            <person name="Guyot R."/>
            <person name="Kramer E.M."/>
            <person name="Hu Y."/>
            <person name="Yi X."/>
            <person name="Qi Y."/>
            <person name="Xu X."/>
            <person name="Gao Z."/>
            <person name="Pan H."/>
            <person name="Jian J."/>
            <person name="Tian Y."/>
            <person name="Yue Z."/>
            <person name="Xu Y."/>
        </authorList>
    </citation>
    <scope>NUCLEOTIDE SEQUENCE [LARGE SCALE GENOMIC DNA]</scope>
    <source>
        <strain evidence="3">cv. Dabenzi</strain>
    </source>
</reference>
<organism evidence="2 3">
    <name type="scientific">Punica granatum</name>
    <name type="common">Pomegranate</name>
    <dbReference type="NCBI Taxonomy" id="22663"/>
    <lineage>
        <taxon>Eukaryota</taxon>
        <taxon>Viridiplantae</taxon>
        <taxon>Streptophyta</taxon>
        <taxon>Embryophyta</taxon>
        <taxon>Tracheophyta</taxon>
        <taxon>Spermatophyta</taxon>
        <taxon>Magnoliopsida</taxon>
        <taxon>eudicotyledons</taxon>
        <taxon>Gunneridae</taxon>
        <taxon>Pentapetalae</taxon>
        <taxon>rosids</taxon>
        <taxon>malvids</taxon>
        <taxon>Myrtales</taxon>
        <taxon>Lythraceae</taxon>
        <taxon>Punica</taxon>
    </lineage>
</organism>
<dbReference type="AlphaFoldDB" id="A0A218XM89"/>
<name>A0A218XM89_PUNGR</name>
<sequence length="73" mass="8079">MVETIKSRALVIRELADPNSSKTRRKRRTSDPTIYGNRRGSEEHNLPPIDTLPLGPGPTAVVDLLEEADLDQA</sequence>
<gene>
    <name evidence="2" type="ORF">CDL15_Pgr021451</name>
</gene>
<dbReference type="Proteomes" id="UP000197138">
    <property type="component" value="Unassembled WGS sequence"/>
</dbReference>
<comment type="caution">
    <text evidence="2">The sequence shown here is derived from an EMBL/GenBank/DDBJ whole genome shotgun (WGS) entry which is preliminary data.</text>
</comment>
<dbReference type="EMBL" id="MTKT01001084">
    <property type="protein sequence ID" value="OWM86365.1"/>
    <property type="molecule type" value="Genomic_DNA"/>
</dbReference>
<evidence type="ECO:0000256" key="1">
    <source>
        <dbReference type="SAM" id="MobiDB-lite"/>
    </source>
</evidence>
<proteinExistence type="predicted"/>
<feature type="region of interest" description="Disordered" evidence="1">
    <location>
        <begin position="16"/>
        <end position="59"/>
    </location>
</feature>